<organism evidence="1 2">
    <name type="scientific">Tribonema minus</name>
    <dbReference type="NCBI Taxonomy" id="303371"/>
    <lineage>
        <taxon>Eukaryota</taxon>
        <taxon>Sar</taxon>
        <taxon>Stramenopiles</taxon>
        <taxon>Ochrophyta</taxon>
        <taxon>PX clade</taxon>
        <taxon>Xanthophyceae</taxon>
        <taxon>Tribonematales</taxon>
        <taxon>Tribonemataceae</taxon>
        <taxon>Tribonema</taxon>
    </lineage>
</organism>
<accession>A0A836CI59</accession>
<evidence type="ECO:0000313" key="1">
    <source>
        <dbReference type="EMBL" id="KAG5186429.1"/>
    </source>
</evidence>
<protein>
    <submittedName>
        <fullName evidence="1">Uncharacterized protein</fullName>
    </submittedName>
</protein>
<comment type="caution">
    <text evidence="1">The sequence shown here is derived from an EMBL/GenBank/DDBJ whole genome shotgun (WGS) entry which is preliminary data.</text>
</comment>
<gene>
    <name evidence="1" type="ORF">JKP88DRAFT_241036</name>
</gene>
<dbReference type="AlphaFoldDB" id="A0A836CI59"/>
<reference evidence="1" key="1">
    <citation type="submission" date="2021-02" db="EMBL/GenBank/DDBJ databases">
        <title>First Annotated Genome of the Yellow-green Alga Tribonema minus.</title>
        <authorList>
            <person name="Mahan K.M."/>
        </authorList>
    </citation>
    <scope>NUCLEOTIDE SEQUENCE</scope>
    <source>
        <strain evidence="1">UTEX B ZZ1240</strain>
    </source>
</reference>
<sequence>MSVTKKTQAIKRKEQLALKHARKVPRTKTKGPYTFKSAKIEAEIRGFKVAKDAKIHWNAQSSTTPSMRKLLMTNKSEPYLNNIMSGHNRPTPPTAKEIAATRRKQSETLRARGLRQTHWVEATAIKAVKRIIDPFDEFDFEVLPDGLNPDVAVRFKGADLYAGVQFKAREYGDWCNSYKISQADGDIGGQYETLIIITSAMKDLHTSGFKQSMIDFDFVPEVEVGELFLFGNATEFPNKTLSPYPRRESEDQYGHHRFVFGFDEEERLETMRNDFKRLIWEKSKWTRSQLWFSTGSGSPNPNLSTGHSAEVLNCKSLAEVVGFDNLRAPKVQNETVDVIWTVNNTQELRISLKTALVNHDEEDQGFKFELQKHPNAQHCDFVFAFYKNESGVRTHVSVINARRVYLEDVTTFNWSPTNNADVLFQRIALDDAEHAKEMLESMIDGIRGSCKL</sequence>
<keyword evidence="2" id="KW-1185">Reference proteome</keyword>
<dbReference type="EMBL" id="JAFCMP010000112">
    <property type="protein sequence ID" value="KAG5186429.1"/>
    <property type="molecule type" value="Genomic_DNA"/>
</dbReference>
<proteinExistence type="predicted"/>
<dbReference type="Proteomes" id="UP000664859">
    <property type="component" value="Unassembled WGS sequence"/>
</dbReference>
<name>A0A836CI59_9STRA</name>
<evidence type="ECO:0000313" key="2">
    <source>
        <dbReference type="Proteomes" id="UP000664859"/>
    </source>
</evidence>